<keyword evidence="9" id="KW-0802">TPR repeat</keyword>
<dbReference type="Proteomes" id="UP000321570">
    <property type="component" value="Unassembled WGS sequence"/>
</dbReference>
<evidence type="ECO:0000259" key="10">
    <source>
        <dbReference type="PROSITE" id="PS50280"/>
    </source>
</evidence>
<dbReference type="Pfam" id="PF00856">
    <property type="entry name" value="SET"/>
    <property type="match status" value="1"/>
</dbReference>
<keyword evidence="3" id="KW-0963">Cytoplasm</keyword>
<dbReference type="SMART" id="SM00317">
    <property type="entry name" value="SET"/>
    <property type="match status" value="1"/>
</dbReference>
<evidence type="ECO:0000256" key="7">
    <source>
        <dbReference type="ARBA" id="ARBA00023242"/>
    </source>
</evidence>
<evidence type="ECO:0000256" key="9">
    <source>
        <dbReference type="PROSITE-ProRule" id="PRU00339"/>
    </source>
</evidence>
<keyword evidence="7" id="KW-0539">Nucleus</keyword>
<organism evidence="11 12">
    <name type="scientific">Hymenolepis diminuta</name>
    <name type="common">Rat tapeworm</name>
    <dbReference type="NCBI Taxonomy" id="6216"/>
    <lineage>
        <taxon>Eukaryota</taxon>
        <taxon>Metazoa</taxon>
        <taxon>Spiralia</taxon>
        <taxon>Lophotrochozoa</taxon>
        <taxon>Platyhelminthes</taxon>
        <taxon>Cestoda</taxon>
        <taxon>Eucestoda</taxon>
        <taxon>Cyclophyllidea</taxon>
        <taxon>Hymenolepididae</taxon>
        <taxon>Hymenolepis</taxon>
    </lineage>
</organism>
<dbReference type="EMBL" id="CABIJS010000053">
    <property type="protein sequence ID" value="VUZ41170.1"/>
    <property type="molecule type" value="Genomic_DNA"/>
</dbReference>
<evidence type="ECO:0000256" key="8">
    <source>
        <dbReference type="ARBA" id="ARBA00048985"/>
    </source>
</evidence>
<keyword evidence="4" id="KW-0489">Methyltransferase</keyword>
<name>A0A564Y1S6_HYMDI</name>
<feature type="non-terminal residue" evidence="11">
    <location>
        <position position="1"/>
    </location>
</feature>
<dbReference type="SUPFAM" id="SSF48452">
    <property type="entry name" value="TPR-like"/>
    <property type="match status" value="1"/>
</dbReference>
<sequence>NLYEVLEEYEKLHKEGDNTALVKAFYLKIRELFKEMKNVYEFFKGFSKCQTDFQRVSFLLELCGKANLVKDGTIFGLPSKLEKVTEGMGKDDKLSEAFMQKSQHYWDMRDRRTALRYLTYSVFYAKSDEQKFNAIVSRFFLLYNMENYEDALKDSNNALEIQAKIPFLVYFYTAQCYMKLNRYPEALTYFKRADEVEFDQDVDKEKYRPYLDYGLEECKKSPQLPELESKWSSYHPQPPTQLAPPITPLIRIYDKCNLKSVKDGVLKLRNTRERGWTLKTARDVSIGEVLLTEKPYVSVLNYPRTENCYHCYKRCHSLLPCSGCPYVGFCSEKCAAGAMSNDKSVGTGTGRHNYECGILPNILLNKFSSKISENQSYTGCATTSHLAYRCIANTDPGRLKSYLTSHDTGALNVTKGHQAFRGEKEIRKDPPDNFDPSDYSSIAWLESCSEKRDPIELWQKTIAALFLTYCLWISGYPIDWKKVDKEEPKFEGKGLRPLSVSHVAACMLYHLQASTVNYQDYFMILTPSRGMPPKICKSIATAIYPTISLINHSCNPSAVLVNTARGGAFLYALKPILADEEVTVCYKYSYFSSPESTRRFILKCYYHFDCNCVACTNKWFTRIQFDLGLLKCQKCKNTFSINKGKCKKCHSKVTVKRFKKLLLQLIKSKFSPTRELKSREKCTLIWRDMQALIRPCGACYAYLQSLYNYLILEKFGNLSIEPFN</sequence>
<dbReference type="InterPro" id="IPR019734">
    <property type="entry name" value="TPR_rpt"/>
</dbReference>
<dbReference type="Gene3D" id="2.170.270.10">
    <property type="entry name" value="SET domain"/>
    <property type="match status" value="1"/>
</dbReference>
<dbReference type="InterPro" id="IPR046341">
    <property type="entry name" value="SET_dom_sf"/>
</dbReference>
<evidence type="ECO:0000256" key="4">
    <source>
        <dbReference type="ARBA" id="ARBA00022603"/>
    </source>
</evidence>
<dbReference type="InterPro" id="IPR044421">
    <property type="entry name" value="SMYD4_SET"/>
</dbReference>
<protein>
    <recommendedName>
        <fullName evidence="10">SET domain-containing protein</fullName>
    </recommendedName>
</protein>
<dbReference type="CDD" id="cd10536">
    <property type="entry name" value="SET_SMYD4"/>
    <property type="match status" value="1"/>
</dbReference>
<dbReference type="PANTHER" id="PTHR46165:SF2">
    <property type="entry name" value="SET AND MYND DOMAIN-CONTAINING PROTEIN 4"/>
    <property type="match status" value="1"/>
</dbReference>
<keyword evidence="12" id="KW-1185">Reference proteome</keyword>
<dbReference type="GO" id="GO:0005634">
    <property type="term" value="C:nucleus"/>
    <property type="evidence" value="ECO:0007669"/>
    <property type="project" value="UniProtKB-SubCell"/>
</dbReference>
<dbReference type="GO" id="GO:0008168">
    <property type="term" value="F:methyltransferase activity"/>
    <property type="evidence" value="ECO:0007669"/>
    <property type="project" value="UniProtKB-KW"/>
</dbReference>
<reference evidence="11 12" key="1">
    <citation type="submission" date="2019-07" db="EMBL/GenBank/DDBJ databases">
        <authorList>
            <person name="Jastrzebski P J."/>
            <person name="Paukszto L."/>
            <person name="Jastrzebski P J."/>
        </authorList>
    </citation>
    <scope>NUCLEOTIDE SEQUENCE [LARGE SCALE GENOMIC DNA]</scope>
    <source>
        <strain evidence="11 12">WMS-il1</strain>
    </source>
</reference>
<evidence type="ECO:0000256" key="3">
    <source>
        <dbReference type="ARBA" id="ARBA00022490"/>
    </source>
</evidence>
<dbReference type="InterPro" id="IPR001214">
    <property type="entry name" value="SET_dom"/>
</dbReference>
<dbReference type="PANTHER" id="PTHR46165">
    <property type="entry name" value="SET AND MYND DOMAIN-CONTAINING PROTEIN 4"/>
    <property type="match status" value="1"/>
</dbReference>
<dbReference type="GO" id="GO:0005737">
    <property type="term" value="C:cytoplasm"/>
    <property type="evidence" value="ECO:0007669"/>
    <property type="project" value="UniProtKB-SubCell"/>
</dbReference>
<evidence type="ECO:0000313" key="11">
    <source>
        <dbReference type="EMBL" id="VUZ41170.1"/>
    </source>
</evidence>
<feature type="repeat" description="TPR" evidence="9">
    <location>
        <begin position="167"/>
        <end position="200"/>
    </location>
</feature>
<dbReference type="PROSITE" id="PS50280">
    <property type="entry name" value="SET"/>
    <property type="match status" value="1"/>
</dbReference>
<evidence type="ECO:0000313" key="12">
    <source>
        <dbReference type="Proteomes" id="UP000321570"/>
    </source>
</evidence>
<keyword evidence="5" id="KW-0808">Transferase</keyword>
<comment type="catalytic activity">
    <reaction evidence="8">
        <text>L-lysyl-[protein] + S-adenosyl-L-methionine = N(6)-methyl-L-lysyl-[protein] + S-adenosyl-L-homocysteine + H(+)</text>
        <dbReference type="Rhea" id="RHEA:51736"/>
        <dbReference type="Rhea" id="RHEA-COMP:9752"/>
        <dbReference type="Rhea" id="RHEA-COMP:13053"/>
        <dbReference type="ChEBI" id="CHEBI:15378"/>
        <dbReference type="ChEBI" id="CHEBI:29969"/>
        <dbReference type="ChEBI" id="CHEBI:57856"/>
        <dbReference type="ChEBI" id="CHEBI:59789"/>
        <dbReference type="ChEBI" id="CHEBI:61929"/>
    </reaction>
</comment>
<proteinExistence type="predicted"/>
<dbReference type="InterPro" id="IPR011990">
    <property type="entry name" value="TPR-like_helical_dom_sf"/>
</dbReference>
<dbReference type="GO" id="GO:0032259">
    <property type="term" value="P:methylation"/>
    <property type="evidence" value="ECO:0007669"/>
    <property type="project" value="UniProtKB-KW"/>
</dbReference>
<feature type="domain" description="SET" evidence="10">
    <location>
        <begin position="264"/>
        <end position="587"/>
    </location>
</feature>
<evidence type="ECO:0000256" key="6">
    <source>
        <dbReference type="ARBA" id="ARBA00022691"/>
    </source>
</evidence>
<comment type="subcellular location">
    <subcellularLocation>
        <location evidence="2">Cytoplasm</location>
    </subcellularLocation>
    <subcellularLocation>
        <location evidence="1">Nucleus</location>
    </subcellularLocation>
</comment>
<gene>
    <name evidence="11" type="ORF">WMSIL1_LOCUS2055</name>
</gene>
<keyword evidence="6" id="KW-0949">S-adenosyl-L-methionine</keyword>
<dbReference type="SUPFAM" id="SSF82199">
    <property type="entry name" value="SET domain"/>
    <property type="match status" value="1"/>
</dbReference>
<dbReference type="Gene3D" id="1.25.40.10">
    <property type="entry name" value="Tetratricopeptide repeat domain"/>
    <property type="match status" value="1"/>
</dbReference>
<accession>A0A564Y1S6</accession>
<evidence type="ECO:0000256" key="1">
    <source>
        <dbReference type="ARBA" id="ARBA00004123"/>
    </source>
</evidence>
<dbReference type="AlphaFoldDB" id="A0A564Y1S6"/>
<evidence type="ECO:0000256" key="2">
    <source>
        <dbReference type="ARBA" id="ARBA00004496"/>
    </source>
</evidence>
<dbReference type="PROSITE" id="PS50005">
    <property type="entry name" value="TPR"/>
    <property type="match status" value="1"/>
</dbReference>
<dbReference type="InterPro" id="IPR052097">
    <property type="entry name" value="SET-MYND_domain_protein"/>
</dbReference>
<dbReference type="GO" id="GO:0042826">
    <property type="term" value="F:histone deacetylase binding"/>
    <property type="evidence" value="ECO:0007669"/>
    <property type="project" value="TreeGrafter"/>
</dbReference>
<evidence type="ECO:0000256" key="5">
    <source>
        <dbReference type="ARBA" id="ARBA00022679"/>
    </source>
</evidence>